<gene>
    <name evidence="1" type="ORF">WISP_102167</name>
</gene>
<evidence type="ECO:0000313" key="2">
    <source>
        <dbReference type="Proteomes" id="UP001145742"/>
    </source>
</evidence>
<name>A0ABQ9CYG9_9PASS</name>
<sequence>MPIGANHLDVLYVLCDDNDDDLLQDISWHQDAKQNPKRKYAMQGLAIALTKPPTWISTTLQVESIQFLL</sequence>
<organism evidence="1 2">
    <name type="scientific">Willisornis vidua</name>
    <name type="common">Xingu scale-backed antbird</name>
    <dbReference type="NCBI Taxonomy" id="1566151"/>
    <lineage>
        <taxon>Eukaryota</taxon>
        <taxon>Metazoa</taxon>
        <taxon>Chordata</taxon>
        <taxon>Craniata</taxon>
        <taxon>Vertebrata</taxon>
        <taxon>Euteleostomi</taxon>
        <taxon>Archelosauria</taxon>
        <taxon>Archosauria</taxon>
        <taxon>Dinosauria</taxon>
        <taxon>Saurischia</taxon>
        <taxon>Theropoda</taxon>
        <taxon>Coelurosauria</taxon>
        <taxon>Aves</taxon>
        <taxon>Neognathae</taxon>
        <taxon>Neoaves</taxon>
        <taxon>Telluraves</taxon>
        <taxon>Australaves</taxon>
        <taxon>Passeriformes</taxon>
        <taxon>Thamnophilidae</taxon>
        <taxon>Willisornis</taxon>
    </lineage>
</organism>
<protein>
    <submittedName>
        <fullName evidence="1">Uncharacterized protein</fullName>
    </submittedName>
</protein>
<proteinExistence type="predicted"/>
<dbReference type="EMBL" id="WHWB01034305">
    <property type="protein sequence ID" value="KAJ7411625.1"/>
    <property type="molecule type" value="Genomic_DNA"/>
</dbReference>
<reference evidence="1" key="1">
    <citation type="submission" date="2019-10" db="EMBL/GenBank/DDBJ databases">
        <authorList>
            <person name="Soares A.E.R."/>
            <person name="Aleixo A."/>
            <person name="Schneider P."/>
            <person name="Miyaki C.Y."/>
            <person name="Schneider M.P."/>
            <person name="Mello C."/>
            <person name="Vasconcelos A.T.R."/>
        </authorList>
    </citation>
    <scope>NUCLEOTIDE SEQUENCE</scope>
    <source>
        <tissue evidence="1">Muscle</tissue>
    </source>
</reference>
<accession>A0ABQ9CYG9</accession>
<comment type="caution">
    <text evidence="1">The sequence shown here is derived from an EMBL/GenBank/DDBJ whole genome shotgun (WGS) entry which is preliminary data.</text>
</comment>
<dbReference type="Proteomes" id="UP001145742">
    <property type="component" value="Unassembled WGS sequence"/>
</dbReference>
<evidence type="ECO:0000313" key="1">
    <source>
        <dbReference type="EMBL" id="KAJ7411625.1"/>
    </source>
</evidence>
<keyword evidence="2" id="KW-1185">Reference proteome</keyword>